<proteinExistence type="predicted"/>
<dbReference type="EMBL" id="GBXM01013394">
    <property type="protein sequence ID" value="JAH95183.1"/>
    <property type="molecule type" value="Transcribed_RNA"/>
</dbReference>
<reference evidence="1" key="1">
    <citation type="submission" date="2014-11" db="EMBL/GenBank/DDBJ databases">
        <authorList>
            <person name="Amaro Gonzalez C."/>
        </authorList>
    </citation>
    <scope>NUCLEOTIDE SEQUENCE</scope>
</reference>
<organism evidence="1">
    <name type="scientific">Anguilla anguilla</name>
    <name type="common">European freshwater eel</name>
    <name type="synonym">Muraena anguilla</name>
    <dbReference type="NCBI Taxonomy" id="7936"/>
    <lineage>
        <taxon>Eukaryota</taxon>
        <taxon>Metazoa</taxon>
        <taxon>Chordata</taxon>
        <taxon>Craniata</taxon>
        <taxon>Vertebrata</taxon>
        <taxon>Euteleostomi</taxon>
        <taxon>Actinopterygii</taxon>
        <taxon>Neopterygii</taxon>
        <taxon>Teleostei</taxon>
        <taxon>Anguilliformes</taxon>
        <taxon>Anguillidae</taxon>
        <taxon>Anguilla</taxon>
    </lineage>
</organism>
<reference evidence="1" key="2">
    <citation type="journal article" date="2015" name="Fish Shellfish Immunol.">
        <title>Early steps in the European eel (Anguilla anguilla)-Vibrio vulnificus interaction in the gills: Role of the RtxA13 toxin.</title>
        <authorList>
            <person name="Callol A."/>
            <person name="Pajuelo D."/>
            <person name="Ebbesson L."/>
            <person name="Teles M."/>
            <person name="MacKenzie S."/>
            <person name="Amaro C."/>
        </authorList>
    </citation>
    <scope>NUCLEOTIDE SEQUENCE</scope>
</reference>
<name>A0A0E9X0F5_ANGAN</name>
<sequence>MTGVNSKVCLIQTLMFTQKSLYPRSTQVKRNQLLMTDPLLKLFFFHVRSNQKQENAFPFLSVAVQPIMQYTSWN</sequence>
<evidence type="ECO:0000313" key="1">
    <source>
        <dbReference type="EMBL" id="JAH95183.1"/>
    </source>
</evidence>
<dbReference type="AlphaFoldDB" id="A0A0E9X0F5"/>
<accession>A0A0E9X0F5</accession>
<protein>
    <submittedName>
        <fullName evidence="1">Uncharacterized protein</fullName>
    </submittedName>
</protein>